<reference evidence="1" key="1">
    <citation type="submission" date="2020-11" db="EMBL/GenBank/DDBJ databases">
        <title>The chromosome-scale genome resource for two endophytic Fusarium species: F. culmorum and F. pseudograminearum.</title>
        <authorList>
            <person name="Yuan Z."/>
        </authorList>
    </citation>
    <scope>NUCLEOTIDE SEQUENCE</scope>
    <source>
        <strain evidence="1">Class2-1B</strain>
    </source>
</reference>
<sequence length="53" mass="5881">MPRNHILVGTLPVIWRRFLVQRALTTNIIVTLPQFASQSMTLRAIALAAVLAP</sequence>
<accession>A0A7S8CXW1</accession>
<dbReference type="Proteomes" id="UP000663297">
    <property type="component" value="Chromosome 1"/>
</dbReference>
<protein>
    <submittedName>
        <fullName evidence="1">Uncharacterized protein</fullName>
    </submittedName>
</protein>
<dbReference type="EMBL" id="CP064747">
    <property type="protein sequence ID" value="QPC58356.1"/>
    <property type="molecule type" value="Genomic_DNA"/>
</dbReference>
<name>A0A7S8CXW1_FUSCU</name>
<evidence type="ECO:0000313" key="2">
    <source>
        <dbReference type="Proteomes" id="UP000663297"/>
    </source>
</evidence>
<evidence type="ECO:0000313" key="1">
    <source>
        <dbReference type="EMBL" id="QPC58356.1"/>
    </source>
</evidence>
<gene>
    <name evidence="1" type="ORF">HYE67_000587</name>
</gene>
<proteinExistence type="predicted"/>
<dbReference type="AlphaFoldDB" id="A0A7S8CXW1"/>
<organism evidence="1 2">
    <name type="scientific">Fusarium culmorum</name>
    <dbReference type="NCBI Taxonomy" id="5516"/>
    <lineage>
        <taxon>Eukaryota</taxon>
        <taxon>Fungi</taxon>
        <taxon>Dikarya</taxon>
        <taxon>Ascomycota</taxon>
        <taxon>Pezizomycotina</taxon>
        <taxon>Sordariomycetes</taxon>
        <taxon>Hypocreomycetidae</taxon>
        <taxon>Hypocreales</taxon>
        <taxon>Nectriaceae</taxon>
        <taxon>Fusarium</taxon>
    </lineage>
</organism>